<sequence length="382" mass="42332">MPGEGASAGLATGCCPPTMPPLPTGDCTEGDGDCWNICGGPWGPPPCPGNLPPIWSLHHTIFEIELTHHLVLHLVSHSATHLHLARHLSRHLPRHLVRHTSLHLVGQMTWHLVAHLIHARILHLLEAHLVGHLVHHLVAAHWTAVWRHADILGILHKETTEKLYLGHVLYTECYPALVSVWQHLEGRGIKTTNSSVVLDPSGILQIQISHQSLQIQRKCPTSLMEVISFIKLSGDAQLPSNRFVSNTRITLLLIMGQQRLFLVDTRKETQNARNTYADRVLPLTLKLVVGLISLLTVHLQRGGCRVHQALGDADLLIVLTASDKAKKDVEACVIDEDTDLPVLIESNNQTQHKQQLVADIAQKVRMTDKFSSECKDTTIATL</sequence>
<dbReference type="AlphaFoldDB" id="A0A653BDD5"/>
<evidence type="ECO:0000313" key="1">
    <source>
        <dbReference type="EMBL" id="VEN33568.1"/>
    </source>
</evidence>
<gene>
    <name evidence="1" type="ORF">CALMAC_LOCUS74</name>
</gene>
<reference evidence="1 2" key="1">
    <citation type="submission" date="2019-01" db="EMBL/GenBank/DDBJ databases">
        <authorList>
            <person name="Sayadi A."/>
        </authorList>
    </citation>
    <scope>NUCLEOTIDE SEQUENCE [LARGE SCALE GENOMIC DNA]</scope>
</reference>
<evidence type="ECO:0000313" key="2">
    <source>
        <dbReference type="Proteomes" id="UP000410492"/>
    </source>
</evidence>
<proteinExistence type="predicted"/>
<dbReference type="Proteomes" id="UP000410492">
    <property type="component" value="Unassembled WGS sequence"/>
</dbReference>
<dbReference type="OrthoDB" id="10636523at2759"/>
<organism evidence="1 2">
    <name type="scientific">Callosobruchus maculatus</name>
    <name type="common">Southern cowpea weevil</name>
    <name type="synonym">Pulse bruchid</name>
    <dbReference type="NCBI Taxonomy" id="64391"/>
    <lineage>
        <taxon>Eukaryota</taxon>
        <taxon>Metazoa</taxon>
        <taxon>Ecdysozoa</taxon>
        <taxon>Arthropoda</taxon>
        <taxon>Hexapoda</taxon>
        <taxon>Insecta</taxon>
        <taxon>Pterygota</taxon>
        <taxon>Neoptera</taxon>
        <taxon>Endopterygota</taxon>
        <taxon>Coleoptera</taxon>
        <taxon>Polyphaga</taxon>
        <taxon>Cucujiformia</taxon>
        <taxon>Chrysomeloidea</taxon>
        <taxon>Chrysomelidae</taxon>
        <taxon>Bruchinae</taxon>
        <taxon>Bruchini</taxon>
        <taxon>Callosobruchus</taxon>
    </lineage>
</organism>
<accession>A0A653BDD5</accession>
<keyword evidence="2" id="KW-1185">Reference proteome</keyword>
<protein>
    <submittedName>
        <fullName evidence="1">Uncharacterized protein</fullName>
    </submittedName>
</protein>
<dbReference type="EMBL" id="CAACVG010000111">
    <property type="protein sequence ID" value="VEN33568.1"/>
    <property type="molecule type" value="Genomic_DNA"/>
</dbReference>
<name>A0A653BDD5_CALMS</name>